<dbReference type="Proteomes" id="UP000078486">
    <property type="component" value="Unassembled WGS sequence"/>
</dbReference>
<dbReference type="GO" id="GO:0043190">
    <property type="term" value="C:ATP-binding cassette (ABC) transporter complex"/>
    <property type="evidence" value="ECO:0007669"/>
    <property type="project" value="InterPro"/>
</dbReference>
<dbReference type="CDD" id="cd03218">
    <property type="entry name" value="ABC_YhbG"/>
    <property type="match status" value="1"/>
</dbReference>
<dbReference type="InterPro" id="IPR027417">
    <property type="entry name" value="P-loop_NTPase"/>
</dbReference>
<dbReference type="SMART" id="SM00382">
    <property type="entry name" value="AAA"/>
    <property type="match status" value="1"/>
</dbReference>
<dbReference type="InterPro" id="IPR017871">
    <property type="entry name" value="ABC_transporter-like_CS"/>
</dbReference>
<feature type="domain" description="ABC transporter" evidence="4">
    <location>
        <begin position="27"/>
        <end position="259"/>
    </location>
</feature>
<dbReference type="NCBIfam" id="TIGR04406">
    <property type="entry name" value="LPS_export_lptB"/>
    <property type="match status" value="1"/>
</dbReference>
<evidence type="ECO:0000256" key="1">
    <source>
        <dbReference type="ARBA" id="ARBA00022448"/>
    </source>
</evidence>
<dbReference type="AlphaFoldDB" id="A0A178IB89"/>
<dbReference type="PANTHER" id="PTHR45772:SF10">
    <property type="entry name" value="LIPOPOLYSACCHARIDE EXPORT SYSTEM ATP-BINDING PROTEIN LPTB"/>
    <property type="match status" value="1"/>
</dbReference>
<comment type="caution">
    <text evidence="5">The sequence shown here is derived from an EMBL/GenBank/DDBJ whole genome shotgun (WGS) entry which is preliminary data.</text>
</comment>
<evidence type="ECO:0000256" key="2">
    <source>
        <dbReference type="ARBA" id="ARBA00022741"/>
    </source>
</evidence>
<dbReference type="PANTHER" id="PTHR45772">
    <property type="entry name" value="CONSERVED COMPONENT OF ABC TRANSPORTER FOR NATURAL AMINO ACIDS-RELATED"/>
    <property type="match status" value="1"/>
</dbReference>
<dbReference type="FunFam" id="3.40.50.300:FF:000151">
    <property type="entry name" value="Lipopolysaccharide ABC transporter ATP-binding protein"/>
    <property type="match status" value="1"/>
</dbReference>
<organism evidence="5 6">
    <name type="scientific">Termitidicoccus mucosus</name>
    <dbReference type="NCBI Taxonomy" id="1184151"/>
    <lineage>
        <taxon>Bacteria</taxon>
        <taxon>Pseudomonadati</taxon>
        <taxon>Verrucomicrobiota</taxon>
        <taxon>Opitutia</taxon>
        <taxon>Opitutales</taxon>
        <taxon>Opitutaceae</taxon>
        <taxon>Termitidicoccus</taxon>
    </lineage>
</organism>
<dbReference type="InterPro" id="IPR051120">
    <property type="entry name" value="ABC_AA/LPS_Transport"/>
</dbReference>
<dbReference type="GO" id="GO:0016887">
    <property type="term" value="F:ATP hydrolysis activity"/>
    <property type="evidence" value="ECO:0007669"/>
    <property type="project" value="InterPro"/>
</dbReference>
<dbReference type="InterPro" id="IPR030921">
    <property type="entry name" value="LPS_export_LptB"/>
</dbReference>
<name>A0A178IB89_9BACT</name>
<dbReference type="EMBL" id="LRRQ01000189">
    <property type="protein sequence ID" value="OAM87018.1"/>
    <property type="molecule type" value="Genomic_DNA"/>
</dbReference>
<accession>A0A178IB89</accession>
<reference evidence="5 6" key="1">
    <citation type="submission" date="2016-01" db="EMBL/GenBank/DDBJ databases">
        <title>High potential of lignocellulose degradation of a new Verrucomicrobia species.</title>
        <authorList>
            <person name="Wang Y."/>
            <person name="Shi Y."/>
            <person name="Qiu Z."/>
            <person name="Liu S."/>
            <person name="Yang H."/>
        </authorList>
    </citation>
    <scope>NUCLEOTIDE SEQUENCE [LARGE SCALE GENOMIC DNA]</scope>
    <source>
        <strain evidence="5 6">TSB47</strain>
    </source>
</reference>
<dbReference type="GO" id="GO:0005524">
    <property type="term" value="F:ATP binding"/>
    <property type="evidence" value="ECO:0007669"/>
    <property type="project" value="UniProtKB-KW"/>
</dbReference>
<dbReference type="RefSeq" id="WP_068773073.1">
    <property type="nucleotide sequence ID" value="NZ_CP109796.1"/>
</dbReference>
<dbReference type="SUPFAM" id="SSF52540">
    <property type="entry name" value="P-loop containing nucleoside triphosphate hydrolases"/>
    <property type="match status" value="1"/>
</dbReference>
<evidence type="ECO:0000259" key="4">
    <source>
        <dbReference type="PROSITE" id="PS50893"/>
    </source>
</evidence>
<proteinExistence type="predicted"/>
<gene>
    <name evidence="5" type="ORF">AW736_25305</name>
</gene>
<dbReference type="PROSITE" id="PS00211">
    <property type="entry name" value="ABC_TRANSPORTER_1"/>
    <property type="match status" value="1"/>
</dbReference>
<sequence length="263" mass="28912">MSDTPPITATPAPAAALGDAIPPSAEIRTESLVKTYGRRNVVDGVDINIHAGEVVGLLGPNGAGKTTTFYMIVGLVPATGGRVLLDGRDATRLRMHERARHGVGYLPQEASIFRKLTVEDNILAIVETLGIPRRERAARVRHHLEELHLTHVAKQRAYTLSGGERRRLEIARALVTRPKFLLMDEPFAGVDPISVADVQKMILALKQRGIGILITDHQVRETLRIVDRAYIIHKGKVLTAGTSAYLINDPQAREFYLGKDFNL</sequence>
<dbReference type="STRING" id="1184151.AW736_25305"/>
<dbReference type="InterPro" id="IPR003593">
    <property type="entry name" value="AAA+_ATPase"/>
</dbReference>
<evidence type="ECO:0000313" key="5">
    <source>
        <dbReference type="EMBL" id="OAM87018.1"/>
    </source>
</evidence>
<keyword evidence="1" id="KW-0813">Transport</keyword>
<dbReference type="GO" id="GO:0055085">
    <property type="term" value="P:transmembrane transport"/>
    <property type="evidence" value="ECO:0007669"/>
    <property type="project" value="InterPro"/>
</dbReference>
<evidence type="ECO:0000256" key="3">
    <source>
        <dbReference type="ARBA" id="ARBA00022840"/>
    </source>
</evidence>
<dbReference type="PROSITE" id="PS50893">
    <property type="entry name" value="ABC_TRANSPORTER_2"/>
    <property type="match status" value="1"/>
</dbReference>
<protein>
    <submittedName>
        <fullName evidence="5">LPS export ABC transporter ATP-binding protein</fullName>
    </submittedName>
</protein>
<keyword evidence="2" id="KW-0547">Nucleotide-binding</keyword>
<dbReference type="Gene3D" id="3.40.50.300">
    <property type="entry name" value="P-loop containing nucleotide triphosphate hydrolases"/>
    <property type="match status" value="1"/>
</dbReference>
<keyword evidence="3 5" id="KW-0067">ATP-binding</keyword>
<dbReference type="Pfam" id="PF00005">
    <property type="entry name" value="ABC_tran"/>
    <property type="match status" value="1"/>
</dbReference>
<dbReference type="InterPro" id="IPR003439">
    <property type="entry name" value="ABC_transporter-like_ATP-bd"/>
</dbReference>
<dbReference type="OrthoDB" id="9804819at2"/>
<keyword evidence="6" id="KW-1185">Reference proteome</keyword>
<evidence type="ECO:0000313" key="6">
    <source>
        <dbReference type="Proteomes" id="UP000078486"/>
    </source>
</evidence>